<dbReference type="Proteomes" id="UP001165960">
    <property type="component" value="Unassembled WGS sequence"/>
</dbReference>
<sequence>MLTSFQKACTSFPKSLLLRSFSSVPVTCSAYAPETSSGTFTLSRRFEPKEKYTPKDLNEENYNRFRDMKRKLPKKDIFEVTGIDPMKKYKDYSFLSNYVTKMGKIIPRSQTGLTPDNQKKVAKAIRRSRALGIVYYRIHLIFRVYSLLL</sequence>
<gene>
    <name evidence="1" type="ORF">DSO57_1023532</name>
</gene>
<dbReference type="EMBL" id="QTSX02000123">
    <property type="protein sequence ID" value="KAJ9088410.1"/>
    <property type="molecule type" value="Genomic_DNA"/>
</dbReference>
<evidence type="ECO:0000313" key="1">
    <source>
        <dbReference type="EMBL" id="KAJ9088410.1"/>
    </source>
</evidence>
<evidence type="ECO:0000313" key="2">
    <source>
        <dbReference type="Proteomes" id="UP001165960"/>
    </source>
</evidence>
<accession>A0ACC2UP32</accession>
<protein>
    <submittedName>
        <fullName evidence="1">Uncharacterized protein</fullName>
    </submittedName>
</protein>
<keyword evidence="2" id="KW-1185">Reference proteome</keyword>
<organism evidence="1 2">
    <name type="scientific">Entomophthora muscae</name>
    <dbReference type="NCBI Taxonomy" id="34485"/>
    <lineage>
        <taxon>Eukaryota</taxon>
        <taxon>Fungi</taxon>
        <taxon>Fungi incertae sedis</taxon>
        <taxon>Zoopagomycota</taxon>
        <taxon>Entomophthoromycotina</taxon>
        <taxon>Entomophthoromycetes</taxon>
        <taxon>Entomophthorales</taxon>
        <taxon>Entomophthoraceae</taxon>
        <taxon>Entomophthora</taxon>
    </lineage>
</organism>
<name>A0ACC2UP32_9FUNG</name>
<proteinExistence type="predicted"/>
<reference evidence="1" key="1">
    <citation type="submission" date="2022-04" db="EMBL/GenBank/DDBJ databases">
        <title>Genome of the entomopathogenic fungus Entomophthora muscae.</title>
        <authorList>
            <person name="Elya C."/>
            <person name="Lovett B.R."/>
            <person name="Lee E."/>
            <person name="Macias A.M."/>
            <person name="Hajek A.E."/>
            <person name="De Bivort B.L."/>
            <person name="Kasson M.T."/>
            <person name="De Fine Licht H.H."/>
            <person name="Stajich J.E."/>
        </authorList>
    </citation>
    <scope>NUCLEOTIDE SEQUENCE</scope>
    <source>
        <strain evidence="1">Berkeley</strain>
    </source>
</reference>
<comment type="caution">
    <text evidence="1">The sequence shown here is derived from an EMBL/GenBank/DDBJ whole genome shotgun (WGS) entry which is preliminary data.</text>
</comment>